<name>A0A177I078_9ACTN</name>
<sequence>MRRRTFLTAAATFTSAAPGLTVRGLTIAD</sequence>
<gene>
    <name evidence="1" type="ORF">STSP_01510</name>
</gene>
<comment type="caution">
    <text evidence="1">The sequence shown here is derived from an EMBL/GenBank/DDBJ whole genome shotgun (WGS) entry which is preliminary data.</text>
</comment>
<organism evidence="1 2">
    <name type="scientific">Streptomyces jeddahensis</name>
    <dbReference type="NCBI Taxonomy" id="1716141"/>
    <lineage>
        <taxon>Bacteria</taxon>
        <taxon>Bacillati</taxon>
        <taxon>Actinomycetota</taxon>
        <taxon>Actinomycetes</taxon>
        <taxon>Kitasatosporales</taxon>
        <taxon>Streptomycetaceae</taxon>
        <taxon>Streptomyces</taxon>
    </lineage>
</organism>
<accession>A0A177I078</accession>
<dbReference type="PATRIC" id="fig|1716141.3.peg.163"/>
<keyword evidence="2" id="KW-1185">Reference proteome</keyword>
<dbReference type="Proteomes" id="UP000077381">
    <property type="component" value="Unassembled WGS sequence"/>
</dbReference>
<evidence type="ECO:0000313" key="2">
    <source>
        <dbReference type="Proteomes" id="UP000077381"/>
    </source>
</evidence>
<evidence type="ECO:0000313" key="1">
    <source>
        <dbReference type="EMBL" id="OAH16493.1"/>
    </source>
</evidence>
<dbReference type="STRING" id="1716141.STSP_01510"/>
<reference evidence="1 2" key="1">
    <citation type="submission" date="2015-12" db="EMBL/GenBank/DDBJ databases">
        <title>Genome sequence of Streptomyces sp. G25.</title>
        <authorList>
            <person name="Poehlein A."/>
            <person name="Roettig A."/>
            <person name="Hiessl S."/>
            <person name="Hauschild P."/>
            <person name="Schauer J."/>
            <person name="Madkour M.H."/>
            <person name="Al-Ansari A.M."/>
            <person name="Almakishah N.H."/>
            <person name="Steinbuechel A."/>
            <person name="Daniel R."/>
        </authorList>
    </citation>
    <scope>NUCLEOTIDE SEQUENCE [LARGE SCALE GENOMIC DNA]</scope>
    <source>
        <strain evidence="2">G25(2015)</strain>
    </source>
</reference>
<dbReference type="EMBL" id="LOHS01000015">
    <property type="protein sequence ID" value="OAH16493.1"/>
    <property type="molecule type" value="Genomic_DNA"/>
</dbReference>
<proteinExistence type="predicted"/>
<protein>
    <submittedName>
        <fullName evidence="1">Uncharacterized protein</fullName>
    </submittedName>
</protein>
<dbReference type="AlphaFoldDB" id="A0A177I078"/>